<name>A0A4C2A898_EUMVA</name>
<protein>
    <submittedName>
        <fullName evidence="2">Uncharacterized protein</fullName>
    </submittedName>
</protein>
<reference evidence="2 3" key="1">
    <citation type="journal article" date="2019" name="Commun. Biol.">
        <title>The bagworm genome reveals a unique fibroin gene that provides high tensile strength.</title>
        <authorList>
            <person name="Kono N."/>
            <person name="Nakamura H."/>
            <person name="Ohtoshi R."/>
            <person name="Tomita M."/>
            <person name="Numata K."/>
            <person name="Arakawa K."/>
        </authorList>
    </citation>
    <scope>NUCLEOTIDE SEQUENCE [LARGE SCALE GENOMIC DNA]</scope>
</reference>
<evidence type="ECO:0000313" key="2">
    <source>
        <dbReference type="EMBL" id="GBP97081.1"/>
    </source>
</evidence>
<keyword evidence="3" id="KW-1185">Reference proteome</keyword>
<evidence type="ECO:0000313" key="3">
    <source>
        <dbReference type="Proteomes" id="UP000299102"/>
    </source>
</evidence>
<sequence>MKKNSNFIHPKYFSLALIDVFFHILWMVKIDRQGVHWPRHFTPSRTVGADGAVRRGLARTRARTRVTRVAGEGHSISARSNEDERLSIERKLL</sequence>
<dbReference type="Proteomes" id="UP000299102">
    <property type="component" value="Unassembled WGS sequence"/>
</dbReference>
<proteinExistence type="predicted"/>
<comment type="caution">
    <text evidence="2">The sequence shown here is derived from an EMBL/GenBank/DDBJ whole genome shotgun (WGS) entry which is preliminary data.</text>
</comment>
<feature type="region of interest" description="Disordered" evidence="1">
    <location>
        <begin position="71"/>
        <end position="93"/>
    </location>
</feature>
<organism evidence="2 3">
    <name type="scientific">Eumeta variegata</name>
    <name type="common">Bagworm moth</name>
    <name type="synonym">Eumeta japonica</name>
    <dbReference type="NCBI Taxonomy" id="151549"/>
    <lineage>
        <taxon>Eukaryota</taxon>
        <taxon>Metazoa</taxon>
        <taxon>Ecdysozoa</taxon>
        <taxon>Arthropoda</taxon>
        <taxon>Hexapoda</taxon>
        <taxon>Insecta</taxon>
        <taxon>Pterygota</taxon>
        <taxon>Neoptera</taxon>
        <taxon>Endopterygota</taxon>
        <taxon>Lepidoptera</taxon>
        <taxon>Glossata</taxon>
        <taxon>Ditrysia</taxon>
        <taxon>Tineoidea</taxon>
        <taxon>Psychidae</taxon>
        <taxon>Oiketicinae</taxon>
        <taxon>Eumeta</taxon>
    </lineage>
</organism>
<gene>
    <name evidence="2" type="ORF">EVAR_98513_1</name>
</gene>
<accession>A0A4C2A898</accession>
<feature type="compositionally biased region" description="Basic and acidic residues" evidence="1">
    <location>
        <begin position="80"/>
        <end position="93"/>
    </location>
</feature>
<dbReference type="EMBL" id="BGZK01002864">
    <property type="protein sequence ID" value="GBP97081.1"/>
    <property type="molecule type" value="Genomic_DNA"/>
</dbReference>
<dbReference type="AlphaFoldDB" id="A0A4C2A898"/>
<evidence type="ECO:0000256" key="1">
    <source>
        <dbReference type="SAM" id="MobiDB-lite"/>
    </source>
</evidence>